<feature type="transmembrane region" description="Helical" evidence="6">
    <location>
        <begin position="136"/>
        <end position="156"/>
    </location>
</feature>
<feature type="transmembrane region" description="Helical" evidence="6">
    <location>
        <begin position="97"/>
        <end position="116"/>
    </location>
</feature>
<feature type="transmembrane region" description="Helical" evidence="6">
    <location>
        <begin position="57"/>
        <end position="77"/>
    </location>
</feature>
<reference evidence="8" key="2">
    <citation type="submission" date="2011-01" db="EMBL/GenBank/DDBJ databases">
        <title>Identification of Proteins Involved in Black Widow Spider Wrapping Silk Fibers.</title>
        <authorList>
            <person name="Nguyen A."/>
            <person name="Verduzco A."/>
            <person name="Vierra C."/>
        </authorList>
    </citation>
    <scope>NUCLEOTIDE SEQUENCE</scope>
</reference>
<evidence type="ECO:0000313" key="8">
    <source>
        <dbReference type="EMBL" id="ADV40241.1"/>
    </source>
</evidence>
<evidence type="ECO:0000256" key="3">
    <source>
        <dbReference type="ARBA" id="ARBA00022989"/>
    </source>
</evidence>
<evidence type="ECO:0000256" key="2">
    <source>
        <dbReference type="ARBA" id="ARBA00022692"/>
    </source>
</evidence>
<feature type="chain" id="PRO_5003218296" evidence="7">
    <location>
        <begin position="20"/>
        <end position="235"/>
    </location>
</feature>
<feature type="signal peptide" evidence="7">
    <location>
        <begin position="1"/>
        <end position="19"/>
    </location>
</feature>
<evidence type="ECO:0000256" key="1">
    <source>
        <dbReference type="ARBA" id="ARBA00004141"/>
    </source>
</evidence>
<dbReference type="GO" id="GO:0005385">
    <property type="term" value="F:zinc ion transmembrane transporter activity"/>
    <property type="evidence" value="ECO:0007669"/>
    <property type="project" value="TreeGrafter"/>
</dbReference>
<dbReference type="AlphaFoldDB" id="E7D1J7"/>
<keyword evidence="2 6" id="KW-0812">Transmembrane</keyword>
<dbReference type="EMBL" id="HQ005947">
    <property type="protein sequence ID" value="ADV40241.1"/>
    <property type="molecule type" value="mRNA"/>
</dbReference>
<dbReference type="PANTHER" id="PTHR16950">
    <property type="entry name" value="ZINC TRANSPORTER SLC39A7 HISTIDINE-RICH MEMBRANE PROTEIN KE4"/>
    <property type="match status" value="1"/>
</dbReference>
<keyword evidence="3 6" id="KW-1133">Transmembrane helix</keyword>
<evidence type="ECO:0000256" key="5">
    <source>
        <dbReference type="ARBA" id="ARBA00038485"/>
    </source>
</evidence>
<protein>
    <submittedName>
        <fullName evidence="8">Putative zinc transporter ZIP13</fullName>
    </submittedName>
</protein>
<dbReference type="GO" id="GO:0016020">
    <property type="term" value="C:membrane"/>
    <property type="evidence" value="ECO:0007669"/>
    <property type="project" value="UniProtKB-SubCell"/>
</dbReference>
<sequence length="235" mass="25508">MFCEVSACCLLLLAVPATSVEKGELMDPVALGNDSSSSPWFENMISNGLTDKCYQTWILSILASCVVGLSGIVPLIFVPIQSGAQLNEQGGSKLLRLLLSFAVGGLLGDVFLHLLPEAWNHIESLGPEVHSSHITLGLWVLLGMFSFVILELMFAASQASDKDVQQNSINTKCYSSVEVNGKVSCNGNSAYHENYAQLQPMAEKNGLIKPKSNGYIVKEPNQCFAKYPYCRVISI</sequence>
<comment type="similarity">
    <text evidence="5">Belongs to the ZIP transporter (TC 2.A.5) family. KE4/Catsup subfamily.</text>
</comment>
<keyword evidence="7" id="KW-0732">Signal</keyword>
<dbReference type="InterPro" id="IPR003689">
    <property type="entry name" value="ZIP"/>
</dbReference>
<reference evidence="8" key="1">
    <citation type="submission" date="2010-07" db="EMBL/GenBank/DDBJ databases">
        <authorList>
            <person name="Fong J."/>
            <person name="Verduzco A."/>
            <person name="Nguyen A."/>
            <person name="Vierra C."/>
        </authorList>
    </citation>
    <scope>NUCLEOTIDE SEQUENCE</scope>
</reference>
<dbReference type="Pfam" id="PF02535">
    <property type="entry name" value="Zip"/>
    <property type="match status" value="1"/>
</dbReference>
<proteinExistence type="evidence at transcript level"/>
<name>E7D1J7_LATHE</name>
<dbReference type="GO" id="GO:0006882">
    <property type="term" value="P:intracellular zinc ion homeostasis"/>
    <property type="evidence" value="ECO:0007669"/>
    <property type="project" value="TreeGrafter"/>
</dbReference>
<evidence type="ECO:0000256" key="7">
    <source>
        <dbReference type="SAM" id="SignalP"/>
    </source>
</evidence>
<comment type="subcellular location">
    <subcellularLocation>
        <location evidence="1">Membrane</location>
        <topology evidence="1">Multi-pass membrane protein</topology>
    </subcellularLocation>
</comment>
<evidence type="ECO:0000256" key="6">
    <source>
        <dbReference type="SAM" id="Phobius"/>
    </source>
</evidence>
<evidence type="ECO:0000256" key="4">
    <source>
        <dbReference type="ARBA" id="ARBA00023136"/>
    </source>
</evidence>
<dbReference type="PANTHER" id="PTHR16950:SF16">
    <property type="entry name" value="ZINC TRANSPORTER ZIP13"/>
    <property type="match status" value="1"/>
</dbReference>
<organism evidence="8">
    <name type="scientific">Latrodectus hesperus</name>
    <name type="common">Western black widow spider</name>
    <dbReference type="NCBI Taxonomy" id="256737"/>
    <lineage>
        <taxon>Eukaryota</taxon>
        <taxon>Metazoa</taxon>
        <taxon>Ecdysozoa</taxon>
        <taxon>Arthropoda</taxon>
        <taxon>Chelicerata</taxon>
        <taxon>Arachnida</taxon>
        <taxon>Araneae</taxon>
        <taxon>Araneomorphae</taxon>
        <taxon>Entelegynae</taxon>
        <taxon>Araneoidea</taxon>
        <taxon>Theridiidae</taxon>
        <taxon>Latrodectus</taxon>
    </lineage>
</organism>
<keyword evidence="4 6" id="KW-0472">Membrane</keyword>
<accession>E7D1J7</accession>